<dbReference type="Proteomes" id="UP000807353">
    <property type="component" value="Unassembled WGS sequence"/>
</dbReference>
<keyword evidence="3" id="KW-1185">Reference proteome</keyword>
<comment type="caution">
    <text evidence="2">The sequence shown here is derived from an EMBL/GenBank/DDBJ whole genome shotgun (WGS) entry which is preliminary data.</text>
</comment>
<reference evidence="2" key="1">
    <citation type="submission" date="2020-11" db="EMBL/GenBank/DDBJ databases">
        <authorList>
            <consortium name="DOE Joint Genome Institute"/>
            <person name="Ahrendt S."/>
            <person name="Riley R."/>
            <person name="Andreopoulos W."/>
            <person name="Labutti K."/>
            <person name="Pangilinan J."/>
            <person name="Ruiz-Duenas F.J."/>
            <person name="Barrasa J.M."/>
            <person name="Sanchez-Garcia M."/>
            <person name="Camarero S."/>
            <person name="Miyauchi S."/>
            <person name="Serrano A."/>
            <person name="Linde D."/>
            <person name="Babiker R."/>
            <person name="Drula E."/>
            <person name="Ayuso-Fernandez I."/>
            <person name="Pacheco R."/>
            <person name="Padilla G."/>
            <person name="Ferreira P."/>
            <person name="Barriuso J."/>
            <person name="Kellner H."/>
            <person name="Castanera R."/>
            <person name="Alfaro M."/>
            <person name="Ramirez L."/>
            <person name="Pisabarro A.G."/>
            <person name="Kuo A."/>
            <person name="Tritt A."/>
            <person name="Lipzen A."/>
            <person name="He G."/>
            <person name="Yan M."/>
            <person name="Ng V."/>
            <person name="Cullen D."/>
            <person name="Martin F."/>
            <person name="Rosso M.-N."/>
            <person name="Henrissat B."/>
            <person name="Hibbett D."/>
            <person name="Martinez A.T."/>
            <person name="Grigoriev I.V."/>
        </authorList>
    </citation>
    <scope>NUCLEOTIDE SEQUENCE</scope>
    <source>
        <strain evidence="2">CBS 247.69</strain>
    </source>
</reference>
<evidence type="ECO:0000313" key="3">
    <source>
        <dbReference type="Proteomes" id="UP000807353"/>
    </source>
</evidence>
<proteinExistence type="predicted"/>
<evidence type="ECO:0000313" key="2">
    <source>
        <dbReference type="EMBL" id="KAF9458562.1"/>
    </source>
</evidence>
<feature type="region of interest" description="Disordered" evidence="1">
    <location>
        <begin position="95"/>
        <end position="160"/>
    </location>
</feature>
<feature type="compositionally biased region" description="Polar residues" evidence="1">
    <location>
        <begin position="127"/>
        <end position="137"/>
    </location>
</feature>
<dbReference type="EMBL" id="MU150337">
    <property type="protein sequence ID" value="KAF9458562.1"/>
    <property type="molecule type" value="Genomic_DNA"/>
</dbReference>
<name>A0A9P5XXT5_9AGAR</name>
<gene>
    <name evidence="2" type="ORF">BDZ94DRAFT_1239916</name>
</gene>
<evidence type="ECO:0000256" key="1">
    <source>
        <dbReference type="SAM" id="MobiDB-lite"/>
    </source>
</evidence>
<organism evidence="2 3">
    <name type="scientific">Collybia nuda</name>
    <dbReference type="NCBI Taxonomy" id="64659"/>
    <lineage>
        <taxon>Eukaryota</taxon>
        <taxon>Fungi</taxon>
        <taxon>Dikarya</taxon>
        <taxon>Basidiomycota</taxon>
        <taxon>Agaricomycotina</taxon>
        <taxon>Agaricomycetes</taxon>
        <taxon>Agaricomycetidae</taxon>
        <taxon>Agaricales</taxon>
        <taxon>Tricholomatineae</taxon>
        <taxon>Clitocybaceae</taxon>
        <taxon>Collybia</taxon>
    </lineage>
</organism>
<sequence>MGEGPFTDGVGGKLRITHLLGTAPIDNSALASSSTQPHTGSKHTSMINNWGLEDNPHYKKIMGAALIETCAWKMKQEKKKFEAIRNRELVRATKGVLGNDTTRHYPQTKRRRASNDINVPLSRHSAIPSTPGHNRSATPCDAPHDADEALLSQEEGAMED</sequence>
<protein>
    <submittedName>
        <fullName evidence="2">Uncharacterized protein</fullName>
    </submittedName>
</protein>
<accession>A0A9P5XXT5</accession>
<dbReference type="AlphaFoldDB" id="A0A9P5XXT5"/>